<evidence type="ECO:0000313" key="1">
    <source>
        <dbReference type="EMBL" id="MDP9892582.1"/>
    </source>
</evidence>
<dbReference type="Proteomes" id="UP001242045">
    <property type="component" value="Unassembled WGS sequence"/>
</dbReference>
<gene>
    <name evidence="1" type="ORF">J2W31_001687</name>
</gene>
<comment type="caution">
    <text evidence="1">The sequence shown here is derived from an EMBL/GenBank/DDBJ whole genome shotgun (WGS) entry which is preliminary data.</text>
</comment>
<accession>A0AAW8CQJ7</accession>
<sequence>MATANLSKKLQVAEATADKAINIEDIRAWLLSADEKLEMAYDAAEPGEMIDVLLDHICHTVILDPLWLMQRERFTQFDANRVYAYLFPVLACVLGAIKIAEGTILQNALEEAFQLLDRAQTELDATNSWIRALPLDNDAIGVTA</sequence>
<reference evidence="1" key="1">
    <citation type="submission" date="2023-07" db="EMBL/GenBank/DDBJ databases">
        <title>Sorghum-associated microbial communities from plants grown in Nebraska, USA.</title>
        <authorList>
            <person name="Schachtman D."/>
        </authorList>
    </citation>
    <scope>NUCLEOTIDE SEQUENCE</scope>
    <source>
        <strain evidence="1">DS3754</strain>
    </source>
</reference>
<name>A0AAW8CQJ7_9BURK</name>
<evidence type="ECO:0000313" key="2">
    <source>
        <dbReference type="Proteomes" id="UP001242045"/>
    </source>
</evidence>
<proteinExistence type="predicted"/>
<protein>
    <submittedName>
        <fullName evidence="1">Uncharacterized protein</fullName>
    </submittedName>
</protein>
<organism evidence="1 2">
    <name type="scientific">Variovorax boronicumulans</name>
    <dbReference type="NCBI Taxonomy" id="436515"/>
    <lineage>
        <taxon>Bacteria</taxon>
        <taxon>Pseudomonadati</taxon>
        <taxon>Pseudomonadota</taxon>
        <taxon>Betaproteobacteria</taxon>
        <taxon>Burkholderiales</taxon>
        <taxon>Comamonadaceae</taxon>
        <taxon>Variovorax</taxon>
    </lineage>
</organism>
<dbReference type="AlphaFoldDB" id="A0AAW8CQJ7"/>
<dbReference type="EMBL" id="JAUSRD010000003">
    <property type="protein sequence ID" value="MDP9892582.1"/>
    <property type="molecule type" value="Genomic_DNA"/>
</dbReference>
<dbReference type="RefSeq" id="WP_307684438.1">
    <property type="nucleotide sequence ID" value="NZ_JAUSRD010000003.1"/>
</dbReference>